<proteinExistence type="predicted"/>
<comment type="caution">
    <text evidence="1">The sequence shown here is derived from an EMBL/GenBank/DDBJ whole genome shotgun (WGS) entry which is preliminary data.</text>
</comment>
<protein>
    <submittedName>
        <fullName evidence="1">Uncharacterized protein</fullName>
    </submittedName>
</protein>
<evidence type="ECO:0000313" key="2">
    <source>
        <dbReference type="Proteomes" id="UP000239239"/>
    </source>
</evidence>
<dbReference type="EMBL" id="PQWY01000004">
    <property type="protein sequence ID" value="PPK32827.1"/>
    <property type="molecule type" value="Genomic_DNA"/>
</dbReference>
<dbReference type="OrthoDB" id="9860810at2"/>
<organism evidence="1 2">
    <name type="scientific">Legionella pneumophila</name>
    <dbReference type="NCBI Taxonomy" id="446"/>
    <lineage>
        <taxon>Bacteria</taxon>
        <taxon>Pseudomonadati</taxon>
        <taxon>Pseudomonadota</taxon>
        <taxon>Gammaproteobacteria</taxon>
        <taxon>Legionellales</taxon>
        <taxon>Legionellaceae</taxon>
        <taxon>Legionella</taxon>
    </lineage>
</organism>
<dbReference type="AlphaFoldDB" id="A0A2S6F5X1"/>
<name>A0A2S6F5X1_LEGPN</name>
<gene>
    <name evidence="1" type="ORF">C3928_03075</name>
</gene>
<reference evidence="1 2" key="1">
    <citation type="submission" date="2018-02" db="EMBL/GenBank/DDBJ databases">
        <title>Draft genome sequences of four Legionella pneumophila clinical strains isolated in Ontario.</title>
        <authorList>
            <person name="Fortuna A."/>
            <person name="Ramnarine R."/>
            <person name="Li A."/>
            <person name="Frantz C."/>
            <person name="Mallo G."/>
        </authorList>
    </citation>
    <scope>NUCLEOTIDE SEQUENCE [LARGE SCALE GENOMIC DNA]</scope>
    <source>
        <strain evidence="1 2">LG61</strain>
    </source>
</reference>
<sequence>MKYKSGFITKKPKYCNIFTLFSLKTDFSGLLSKEVSGKSRIFNQNQYNPEILY</sequence>
<dbReference type="Proteomes" id="UP000239239">
    <property type="component" value="Unassembled WGS sequence"/>
</dbReference>
<accession>A0A2S6F5X1</accession>
<evidence type="ECO:0000313" key="1">
    <source>
        <dbReference type="EMBL" id="PPK32827.1"/>
    </source>
</evidence>